<reference evidence="2" key="1">
    <citation type="submission" date="2021-12" db="EMBL/GenBank/DDBJ databases">
        <title>Enterovibrio ZSDZ35 sp. nov. and Enterovibrio ZSDZ42 sp. nov., isolated from coastal seawater in Qingdao.</title>
        <authorList>
            <person name="Zhang P."/>
        </authorList>
    </citation>
    <scope>NUCLEOTIDE SEQUENCE</scope>
    <source>
        <strain evidence="2">ZSDZ42</strain>
    </source>
</reference>
<protein>
    <submittedName>
        <fullName evidence="2">HNH endonuclease</fullName>
    </submittedName>
</protein>
<dbReference type="InterPro" id="IPR002711">
    <property type="entry name" value="HNH"/>
</dbReference>
<evidence type="ECO:0000313" key="3">
    <source>
        <dbReference type="Proteomes" id="UP001149400"/>
    </source>
</evidence>
<dbReference type="CDD" id="cd00085">
    <property type="entry name" value="HNHc"/>
    <property type="match status" value="1"/>
</dbReference>
<proteinExistence type="predicted"/>
<keyword evidence="3" id="KW-1185">Reference proteome</keyword>
<accession>A0ABT5QYR9</accession>
<keyword evidence="2" id="KW-0378">Hydrolase</keyword>
<gene>
    <name evidence="2" type="ORF">LRP50_06450</name>
</gene>
<evidence type="ECO:0000313" key="2">
    <source>
        <dbReference type="EMBL" id="MDD1792760.1"/>
    </source>
</evidence>
<dbReference type="SMART" id="SM00507">
    <property type="entry name" value="HNHc"/>
    <property type="match status" value="1"/>
</dbReference>
<dbReference type="Gene3D" id="1.10.30.50">
    <property type="match status" value="1"/>
</dbReference>
<feature type="domain" description="HNH nuclease" evidence="1">
    <location>
        <begin position="139"/>
        <end position="198"/>
    </location>
</feature>
<keyword evidence="2" id="KW-0540">Nuclease</keyword>
<dbReference type="Pfam" id="PF01844">
    <property type="entry name" value="HNH"/>
    <property type="match status" value="1"/>
</dbReference>
<comment type="caution">
    <text evidence="2">The sequence shown here is derived from an EMBL/GenBank/DDBJ whole genome shotgun (WGS) entry which is preliminary data.</text>
</comment>
<sequence length="228" mass="26072">MKTKWSHEELSASVEAYLDLQQKEKNGEKPIKTHFYRKLAEKYGRTENSFSYRFHNISYVLDQMGLPWVGGLKPLKNVGKNALKEIEEIIWKKLPQQGQVQEGDWSVVLGKYVIGEKPKGVKKPKATEAKTSVYERSREVKGWVLAQAKGLCECCGAEAPFIKENGEPYLEVHHVVRLSEGGSDTVENTVALCPNCHRELHFGDSKQDRSKWLYQVVPRLVREVIEET</sequence>
<name>A0ABT5QYR9_9GAMM</name>
<dbReference type="GO" id="GO:0004519">
    <property type="term" value="F:endonuclease activity"/>
    <property type="evidence" value="ECO:0007669"/>
    <property type="project" value="UniProtKB-KW"/>
</dbReference>
<dbReference type="RefSeq" id="WP_274163642.1">
    <property type="nucleotide sequence ID" value="NZ_JAJUBC010000005.1"/>
</dbReference>
<organism evidence="2 3">
    <name type="scientific">Enterovibrio gelatinilyticus</name>
    <dbReference type="NCBI Taxonomy" id="2899819"/>
    <lineage>
        <taxon>Bacteria</taxon>
        <taxon>Pseudomonadati</taxon>
        <taxon>Pseudomonadota</taxon>
        <taxon>Gammaproteobacteria</taxon>
        <taxon>Vibrionales</taxon>
        <taxon>Vibrionaceae</taxon>
        <taxon>Enterovibrio</taxon>
    </lineage>
</organism>
<dbReference type="InterPro" id="IPR003615">
    <property type="entry name" value="HNH_nuc"/>
</dbReference>
<dbReference type="EMBL" id="JAJUBC010000005">
    <property type="protein sequence ID" value="MDD1792760.1"/>
    <property type="molecule type" value="Genomic_DNA"/>
</dbReference>
<keyword evidence="2" id="KW-0255">Endonuclease</keyword>
<dbReference type="Proteomes" id="UP001149400">
    <property type="component" value="Unassembled WGS sequence"/>
</dbReference>
<evidence type="ECO:0000259" key="1">
    <source>
        <dbReference type="SMART" id="SM00507"/>
    </source>
</evidence>